<dbReference type="AlphaFoldDB" id="B4QW57"/>
<name>B4QW57_DROSI</name>
<dbReference type="HOGENOM" id="CLU_2123648_0_0_1"/>
<protein>
    <submittedName>
        <fullName evidence="1">GD19650</fullName>
    </submittedName>
</protein>
<accession>B4QW57</accession>
<evidence type="ECO:0000313" key="1">
    <source>
        <dbReference type="EMBL" id="EDX11656.1"/>
    </source>
</evidence>
<dbReference type="Proteomes" id="UP000000304">
    <property type="component" value="Chromosome 3R"/>
</dbReference>
<gene>
    <name evidence="1" type="primary">Dsim\GD19650</name>
    <name evidence="1" type="ORF">Dsim_GD19650</name>
</gene>
<evidence type="ECO:0000313" key="2">
    <source>
        <dbReference type="Proteomes" id="UP000000304"/>
    </source>
</evidence>
<sequence length="114" mass="12607">MEPLLVAAVLLQGRGLISRAFRRPAARQSTGALGVTGFAILWHHHICILENYSFEPRVRRLPHRESRAPNAALLLAFVCSKSLAAAAQKPKSAWFGRMVRRNGGRSFSTTPTTR</sequence>
<keyword evidence="2" id="KW-1185">Reference proteome</keyword>
<reference evidence="1 2" key="1">
    <citation type="journal article" date="2007" name="Nature">
        <title>Evolution of genes and genomes on the Drosophila phylogeny.</title>
        <authorList>
            <consortium name="Drosophila 12 Genomes Consortium"/>
            <person name="Clark A.G."/>
            <person name="Eisen M.B."/>
            <person name="Smith D.R."/>
            <person name="Bergman C.M."/>
            <person name="Oliver B."/>
            <person name="Markow T.A."/>
            <person name="Kaufman T.C."/>
            <person name="Kellis M."/>
            <person name="Gelbart W."/>
            <person name="Iyer V.N."/>
            <person name="Pollard D.A."/>
            <person name="Sackton T.B."/>
            <person name="Larracuente A.M."/>
            <person name="Singh N.D."/>
            <person name="Abad J.P."/>
            <person name="Abt D.N."/>
            <person name="Adryan B."/>
            <person name="Aguade M."/>
            <person name="Akashi H."/>
            <person name="Anderson W.W."/>
            <person name="Aquadro C.F."/>
            <person name="Ardell D.H."/>
            <person name="Arguello R."/>
            <person name="Artieri C.G."/>
            <person name="Barbash D.A."/>
            <person name="Barker D."/>
            <person name="Barsanti P."/>
            <person name="Batterham P."/>
            <person name="Batzoglou S."/>
            <person name="Begun D."/>
            <person name="Bhutkar A."/>
            <person name="Blanco E."/>
            <person name="Bosak S.A."/>
            <person name="Bradley R.K."/>
            <person name="Brand A.D."/>
            <person name="Brent M.R."/>
            <person name="Brooks A.N."/>
            <person name="Brown R.H."/>
            <person name="Butlin R.K."/>
            <person name="Caggese C."/>
            <person name="Calvi B.R."/>
            <person name="Bernardo de Carvalho A."/>
            <person name="Caspi A."/>
            <person name="Castrezana S."/>
            <person name="Celniker S.E."/>
            <person name="Chang J.L."/>
            <person name="Chapple C."/>
            <person name="Chatterji S."/>
            <person name="Chinwalla A."/>
            <person name="Civetta A."/>
            <person name="Clifton S.W."/>
            <person name="Comeron J.M."/>
            <person name="Costello J.C."/>
            <person name="Coyne J.A."/>
            <person name="Daub J."/>
            <person name="David R.G."/>
            <person name="Delcher A.L."/>
            <person name="Delehaunty K."/>
            <person name="Do C.B."/>
            <person name="Ebling H."/>
            <person name="Edwards K."/>
            <person name="Eickbush T."/>
            <person name="Evans J.D."/>
            <person name="Filipski A."/>
            <person name="Findeiss S."/>
            <person name="Freyhult E."/>
            <person name="Fulton L."/>
            <person name="Fulton R."/>
            <person name="Garcia A.C."/>
            <person name="Gardiner A."/>
            <person name="Garfield D.A."/>
            <person name="Garvin B.E."/>
            <person name="Gibson G."/>
            <person name="Gilbert D."/>
            <person name="Gnerre S."/>
            <person name="Godfrey J."/>
            <person name="Good R."/>
            <person name="Gotea V."/>
            <person name="Gravely B."/>
            <person name="Greenberg A.J."/>
            <person name="Griffiths-Jones S."/>
            <person name="Gross S."/>
            <person name="Guigo R."/>
            <person name="Gustafson E.A."/>
            <person name="Haerty W."/>
            <person name="Hahn M.W."/>
            <person name="Halligan D.L."/>
            <person name="Halpern A.L."/>
            <person name="Halter G.M."/>
            <person name="Han M.V."/>
            <person name="Heger A."/>
            <person name="Hillier L."/>
            <person name="Hinrichs A.S."/>
            <person name="Holmes I."/>
            <person name="Hoskins R.A."/>
            <person name="Hubisz M.J."/>
            <person name="Hultmark D."/>
            <person name="Huntley M.A."/>
            <person name="Jaffe D.B."/>
            <person name="Jagadeeshan S."/>
            <person name="Jeck W.R."/>
            <person name="Johnson J."/>
            <person name="Jones C.D."/>
            <person name="Jordan W.C."/>
            <person name="Karpen G.H."/>
            <person name="Kataoka E."/>
            <person name="Keightley P.D."/>
            <person name="Kheradpour P."/>
            <person name="Kirkness E.F."/>
            <person name="Koerich L.B."/>
            <person name="Kristiansen K."/>
            <person name="Kudrna D."/>
            <person name="Kulathinal R.J."/>
            <person name="Kumar S."/>
            <person name="Kwok R."/>
            <person name="Lander E."/>
            <person name="Langley C.H."/>
            <person name="Lapoint R."/>
            <person name="Lazzaro B.P."/>
            <person name="Lee S.J."/>
            <person name="Levesque L."/>
            <person name="Li R."/>
            <person name="Lin C.F."/>
            <person name="Lin M.F."/>
            <person name="Lindblad-Toh K."/>
            <person name="Llopart A."/>
            <person name="Long M."/>
            <person name="Low L."/>
            <person name="Lozovsky E."/>
            <person name="Lu J."/>
            <person name="Luo M."/>
            <person name="Machado C.A."/>
            <person name="Makalowski W."/>
            <person name="Marzo M."/>
            <person name="Matsuda M."/>
            <person name="Matzkin L."/>
            <person name="McAllister B."/>
            <person name="McBride C.S."/>
            <person name="McKernan B."/>
            <person name="McKernan K."/>
            <person name="Mendez-Lago M."/>
            <person name="Minx P."/>
            <person name="Mollenhauer M.U."/>
            <person name="Montooth K."/>
            <person name="Mount S.M."/>
            <person name="Mu X."/>
            <person name="Myers E."/>
            <person name="Negre B."/>
            <person name="Newfeld S."/>
            <person name="Nielsen R."/>
            <person name="Noor M.A."/>
            <person name="O'Grady P."/>
            <person name="Pachter L."/>
            <person name="Papaceit M."/>
            <person name="Parisi M.J."/>
            <person name="Parisi M."/>
            <person name="Parts L."/>
            <person name="Pedersen J.S."/>
            <person name="Pesole G."/>
            <person name="Phillippy A.M."/>
            <person name="Ponting C.P."/>
            <person name="Pop M."/>
            <person name="Porcelli D."/>
            <person name="Powell J.R."/>
            <person name="Prohaska S."/>
            <person name="Pruitt K."/>
            <person name="Puig M."/>
            <person name="Quesneville H."/>
            <person name="Ram K.R."/>
            <person name="Rand D."/>
            <person name="Rasmussen M.D."/>
            <person name="Reed L.K."/>
            <person name="Reenan R."/>
            <person name="Reily A."/>
            <person name="Remington K.A."/>
            <person name="Rieger T.T."/>
            <person name="Ritchie M.G."/>
            <person name="Robin C."/>
            <person name="Rogers Y.H."/>
            <person name="Rohde C."/>
            <person name="Rozas J."/>
            <person name="Rubenfield M.J."/>
            <person name="Ruiz A."/>
            <person name="Russo S."/>
            <person name="Salzberg S.L."/>
            <person name="Sanchez-Gracia A."/>
            <person name="Saranga D.J."/>
            <person name="Sato H."/>
            <person name="Schaeffer S.W."/>
            <person name="Schatz M.C."/>
            <person name="Schlenke T."/>
            <person name="Schwartz R."/>
            <person name="Segarra C."/>
            <person name="Singh R.S."/>
            <person name="Sirot L."/>
            <person name="Sirota M."/>
            <person name="Sisneros N.B."/>
            <person name="Smith C.D."/>
            <person name="Smith T.F."/>
            <person name="Spieth J."/>
            <person name="Stage D.E."/>
            <person name="Stark A."/>
            <person name="Stephan W."/>
            <person name="Strausberg R.L."/>
            <person name="Strempel S."/>
            <person name="Sturgill D."/>
            <person name="Sutton G."/>
            <person name="Sutton G.G."/>
            <person name="Tao W."/>
            <person name="Teichmann S."/>
            <person name="Tobari Y.N."/>
            <person name="Tomimura Y."/>
            <person name="Tsolas J.M."/>
            <person name="Valente V.L."/>
            <person name="Venter E."/>
            <person name="Venter J.C."/>
            <person name="Vicario S."/>
            <person name="Vieira F.G."/>
            <person name="Vilella A.J."/>
            <person name="Villasante A."/>
            <person name="Walenz B."/>
            <person name="Wang J."/>
            <person name="Wasserman M."/>
            <person name="Watts T."/>
            <person name="Wilson D."/>
            <person name="Wilson R.K."/>
            <person name="Wing R.A."/>
            <person name="Wolfner M.F."/>
            <person name="Wong A."/>
            <person name="Wong G.K."/>
            <person name="Wu C.I."/>
            <person name="Wu G."/>
            <person name="Yamamoto D."/>
            <person name="Yang H.P."/>
            <person name="Yang S.P."/>
            <person name="Yorke J.A."/>
            <person name="Yoshida K."/>
            <person name="Zdobnov E."/>
            <person name="Zhang P."/>
            <person name="Zhang Y."/>
            <person name="Zimin A.V."/>
            <person name="Baldwin J."/>
            <person name="Abdouelleil A."/>
            <person name="Abdulkadir J."/>
            <person name="Abebe A."/>
            <person name="Abera B."/>
            <person name="Abreu J."/>
            <person name="Acer S.C."/>
            <person name="Aftuck L."/>
            <person name="Alexander A."/>
            <person name="An P."/>
            <person name="Anderson E."/>
            <person name="Anderson S."/>
            <person name="Arachi H."/>
            <person name="Azer M."/>
            <person name="Bachantsang P."/>
            <person name="Barry A."/>
            <person name="Bayul T."/>
            <person name="Berlin A."/>
            <person name="Bessette D."/>
            <person name="Bloom T."/>
            <person name="Blye J."/>
            <person name="Boguslavskiy L."/>
            <person name="Bonnet C."/>
            <person name="Boukhgalter B."/>
            <person name="Bourzgui I."/>
            <person name="Brown A."/>
            <person name="Cahill P."/>
            <person name="Channer S."/>
            <person name="Cheshatsang Y."/>
            <person name="Chuda L."/>
            <person name="Citroen M."/>
            <person name="Collymore A."/>
            <person name="Cooke P."/>
            <person name="Costello M."/>
            <person name="D'Aco K."/>
            <person name="Daza R."/>
            <person name="De Haan G."/>
            <person name="DeGray S."/>
            <person name="DeMaso C."/>
            <person name="Dhargay N."/>
            <person name="Dooley K."/>
            <person name="Dooley E."/>
            <person name="Doricent M."/>
            <person name="Dorje P."/>
            <person name="Dorjee K."/>
            <person name="Dupes A."/>
            <person name="Elong R."/>
            <person name="Falk J."/>
            <person name="Farina A."/>
            <person name="Faro S."/>
            <person name="Ferguson D."/>
            <person name="Fisher S."/>
            <person name="Foley C.D."/>
            <person name="Franke A."/>
            <person name="Friedrich D."/>
            <person name="Gadbois L."/>
            <person name="Gearin G."/>
            <person name="Gearin C.R."/>
            <person name="Giannoukos G."/>
            <person name="Goode T."/>
            <person name="Graham J."/>
            <person name="Grandbois E."/>
            <person name="Grewal S."/>
            <person name="Gyaltsen K."/>
            <person name="Hafez N."/>
            <person name="Hagos B."/>
            <person name="Hall J."/>
            <person name="Henson C."/>
            <person name="Hollinger A."/>
            <person name="Honan T."/>
            <person name="Huard M.D."/>
            <person name="Hughes L."/>
            <person name="Hurhula B."/>
            <person name="Husby M.E."/>
            <person name="Kamat A."/>
            <person name="Kanga B."/>
            <person name="Kashin S."/>
            <person name="Khazanovich D."/>
            <person name="Kisner P."/>
            <person name="Lance K."/>
            <person name="Lara M."/>
            <person name="Lee W."/>
            <person name="Lennon N."/>
            <person name="Letendre F."/>
            <person name="LeVine R."/>
            <person name="Lipovsky A."/>
            <person name="Liu X."/>
            <person name="Liu J."/>
            <person name="Liu S."/>
            <person name="Lokyitsang T."/>
            <person name="Lokyitsang Y."/>
            <person name="Lubonja R."/>
            <person name="Lui A."/>
            <person name="MacDonald P."/>
            <person name="Magnisalis V."/>
            <person name="Maru K."/>
            <person name="Matthews C."/>
            <person name="McCusker W."/>
            <person name="McDonough S."/>
            <person name="Mehta T."/>
            <person name="Meldrim J."/>
            <person name="Meneus L."/>
            <person name="Mihai O."/>
            <person name="Mihalev A."/>
            <person name="Mihova T."/>
            <person name="Mittelman R."/>
            <person name="Mlenga V."/>
            <person name="Montmayeur A."/>
            <person name="Mulrain L."/>
            <person name="Navidi A."/>
            <person name="Naylor J."/>
            <person name="Negash T."/>
            <person name="Nguyen T."/>
            <person name="Nguyen N."/>
            <person name="Nicol R."/>
            <person name="Norbu C."/>
            <person name="Norbu N."/>
            <person name="Novod N."/>
            <person name="O'Neill B."/>
            <person name="Osman S."/>
            <person name="Markiewicz E."/>
            <person name="Oyono O.L."/>
            <person name="Patti C."/>
            <person name="Phunkhang P."/>
            <person name="Pierre F."/>
            <person name="Priest M."/>
            <person name="Raghuraman S."/>
            <person name="Rege F."/>
            <person name="Reyes R."/>
            <person name="Rise C."/>
            <person name="Rogov P."/>
            <person name="Ross K."/>
            <person name="Ryan E."/>
            <person name="Settipalli S."/>
            <person name="Shea T."/>
            <person name="Sherpa N."/>
            <person name="Shi L."/>
            <person name="Shih D."/>
            <person name="Sparrow T."/>
            <person name="Spaulding J."/>
            <person name="Stalker J."/>
            <person name="Stange-Thomann N."/>
            <person name="Stavropoulos S."/>
            <person name="Stone C."/>
            <person name="Strader C."/>
            <person name="Tesfaye S."/>
            <person name="Thomson T."/>
            <person name="Thoulutsang Y."/>
            <person name="Thoulutsang D."/>
            <person name="Topham K."/>
            <person name="Topping I."/>
            <person name="Tsamla T."/>
            <person name="Vassiliev H."/>
            <person name="Vo A."/>
            <person name="Wangchuk T."/>
            <person name="Wangdi T."/>
            <person name="Weiand M."/>
            <person name="Wilkinson J."/>
            <person name="Wilson A."/>
            <person name="Yadav S."/>
            <person name="Young G."/>
            <person name="Yu Q."/>
            <person name="Zembek L."/>
            <person name="Zhong D."/>
            <person name="Zimmer A."/>
            <person name="Zwirko Z."/>
            <person name="Jaffe D.B."/>
            <person name="Alvarez P."/>
            <person name="Brockman W."/>
            <person name="Butler J."/>
            <person name="Chin C."/>
            <person name="Gnerre S."/>
            <person name="Grabherr M."/>
            <person name="Kleber M."/>
            <person name="Mauceli E."/>
            <person name="MacCallum I."/>
        </authorList>
    </citation>
    <scope>NUCLEOTIDE SEQUENCE [LARGE SCALE GENOMIC DNA]</scope>
    <source>
        <strain evidence="2">white501</strain>
    </source>
</reference>
<dbReference type="EMBL" id="CM000364">
    <property type="protein sequence ID" value="EDX11656.1"/>
    <property type="molecule type" value="Genomic_DNA"/>
</dbReference>
<proteinExistence type="predicted"/>
<organism evidence="1 2">
    <name type="scientific">Drosophila simulans</name>
    <name type="common">Fruit fly</name>
    <dbReference type="NCBI Taxonomy" id="7240"/>
    <lineage>
        <taxon>Eukaryota</taxon>
        <taxon>Metazoa</taxon>
        <taxon>Ecdysozoa</taxon>
        <taxon>Arthropoda</taxon>
        <taxon>Hexapoda</taxon>
        <taxon>Insecta</taxon>
        <taxon>Pterygota</taxon>
        <taxon>Neoptera</taxon>
        <taxon>Endopterygota</taxon>
        <taxon>Diptera</taxon>
        <taxon>Brachycera</taxon>
        <taxon>Muscomorpha</taxon>
        <taxon>Ephydroidea</taxon>
        <taxon>Drosophilidae</taxon>
        <taxon>Drosophila</taxon>
        <taxon>Sophophora</taxon>
    </lineage>
</organism>
<dbReference type="OMA" id="HICILEN"/>